<reference evidence="2" key="1">
    <citation type="submission" date="2023-02" db="EMBL/GenBank/DDBJ databases">
        <title>Kitasatospora phosalacinea NBRC 14362.</title>
        <authorList>
            <person name="Ichikawa N."/>
            <person name="Sato H."/>
            <person name="Tonouchi N."/>
        </authorList>
    </citation>
    <scope>NUCLEOTIDE SEQUENCE</scope>
    <source>
        <strain evidence="2">NBRC 14362</strain>
    </source>
</reference>
<comment type="caution">
    <text evidence="2">The sequence shown here is derived from an EMBL/GenBank/DDBJ whole genome shotgun (WGS) entry which is preliminary data.</text>
</comment>
<dbReference type="Pfam" id="PF13560">
    <property type="entry name" value="HTH_31"/>
    <property type="match status" value="1"/>
</dbReference>
<proteinExistence type="predicted"/>
<evidence type="ECO:0000313" key="2">
    <source>
        <dbReference type="EMBL" id="GLW53984.1"/>
    </source>
</evidence>
<dbReference type="SMART" id="SM00530">
    <property type="entry name" value="HTH_XRE"/>
    <property type="match status" value="1"/>
</dbReference>
<dbReference type="Pfam" id="PF04149">
    <property type="entry name" value="DUF397"/>
    <property type="match status" value="1"/>
</dbReference>
<dbReference type="Pfam" id="PF19054">
    <property type="entry name" value="DUF5753"/>
    <property type="match status" value="1"/>
</dbReference>
<dbReference type="SUPFAM" id="SSF47413">
    <property type="entry name" value="lambda repressor-like DNA-binding domains"/>
    <property type="match status" value="1"/>
</dbReference>
<protein>
    <recommendedName>
        <fullName evidence="1">HTH cro/C1-type domain-containing protein</fullName>
    </recommendedName>
</protein>
<evidence type="ECO:0000259" key="1">
    <source>
        <dbReference type="PROSITE" id="PS50943"/>
    </source>
</evidence>
<dbReference type="EMBL" id="BSRX01000009">
    <property type="protein sequence ID" value="GLW53984.1"/>
    <property type="molecule type" value="Genomic_DNA"/>
</dbReference>
<organism evidence="2 3">
    <name type="scientific">Kitasatospora phosalacinea</name>
    <dbReference type="NCBI Taxonomy" id="2065"/>
    <lineage>
        <taxon>Bacteria</taxon>
        <taxon>Bacillati</taxon>
        <taxon>Actinomycetota</taxon>
        <taxon>Actinomycetes</taxon>
        <taxon>Kitasatosporales</taxon>
        <taxon>Streptomycetaceae</taxon>
        <taxon>Kitasatospora</taxon>
    </lineage>
</organism>
<dbReference type="CDD" id="cd00093">
    <property type="entry name" value="HTH_XRE"/>
    <property type="match status" value="1"/>
</dbReference>
<sequence>MTPAAFGWLLGELRVKAGFTIAGLSRELHCDASLVSRFVSGERVPAVEMVRQIDELLRADGLLLNAYGRVGWYREVAHPEWFRVFADREKLADEVLDYSITLIAGPCQHPDYAAALFGRGQVDPDPEEIERRVAARLSRQARFLADDGPRLVVVVDEAAIRRVVGGPQVMRRQLAHLLELMKRPNIVIQVAPLALGERTPAGTSFTLLTMPNGQRHLYSESLNSGHFTTDPGEVQRFFRAYDQLRGSALSVAESAALIRRVMEGLVNPMSSQPTGVEALRAVAIFKSSSYSDSNGGQCIQPALNLIASHGVVLVRDSKDPDGPLLAFPPAVWETFATEVGTGAFGEV</sequence>
<dbReference type="AlphaFoldDB" id="A0A9W6UMQ1"/>
<dbReference type="RefSeq" id="WP_051776758.1">
    <property type="nucleotide sequence ID" value="NZ_BSRX01000009.1"/>
</dbReference>
<dbReference type="InterPro" id="IPR043917">
    <property type="entry name" value="DUF5753"/>
</dbReference>
<dbReference type="InterPro" id="IPR007278">
    <property type="entry name" value="DUF397"/>
</dbReference>
<evidence type="ECO:0000313" key="3">
    <source>
        <dbReference type="Proteomes" id="UP001165143"/>
    </source>
</evidence>
<accession>A0A9W6UMQ1</accession>
<name>A0A9W6UMQ1_9ACTN</name>
<gene>
    <name evidence="2" type="ORF">Kpho01_19950</name>
</gene>
<dbReference type="GO" id="GO:0003677">
    <property type="term" value="F:DNA binding"/>
    <property type="evidence" value="ECO:0007669"/>
    <property type="project" value="InterPro"/>
</dbReference>
<dbReference type="Proteomes" id="UP001165143">
    <property type="component" value="Unassembled WGS sequence"/>
</dbReference>
<dbReference type="InterPro" id="IPR010982">
    <property type="entry name" value="Lambda_DNA-bd_dom_sf"/>
</dbReference>
<dbReference type="InterPro" id="IPR001387">
    <property type="entry name" value="Cro/C1-type_HTH"/>
</dbReference>
<dbReference type="PROSITE" id="PS50943">
    <property type="entry name" value="HTH_CROC1"/>
    <property type="match status" value="1"/>
</dbReference>
<dbReference type="OrthoDB" id="3863809at2"/>
<feature type="domain" description="HTH cro/C1-type" evidence="1">
    <location>
        <begin position="12"/>
        <end position="64"/>
    </location>
</feature>